<feature type="compositionally biased region" description="Basic residues" evidence="1">
    <location>
        <begin position="41"/>
        <end position="54"/>
    </location>
</feature>
<name>A0ABD6EMR0_9BILA</name>
<evidence type="ECO:0000313" key="2">
    <source>
        <dbReference type="EMBL" id="MFH4981153.1"/>
    </source>
</evidence>
<feature type="compositionally biased region" description="Basic residues" evidence="1">
    <location>
        <begin position="1"/>
        <end position="26"/>
    </location>
</feature>
<sequence>MDVSPSKRRHMKWHRKKSRHRKKHKSGGSSIKDLFGCADRRTHRTHRKLRKRSRRIDSASDVPPDEMINQHEAIRRKPINTIARNEASEMKSVLPRQSLVIQDYVRNGRRYRQVDHKMMYPDGQRPATFVPLSVKPAENYAKRMATKANGIRGRSRSVGSTLSTATSTVVGRRLTSGVNEKQRLNDIASDIARLRADINALRPMQNTNEMALHVDELERLLGRLFVSVP</sequence>
<feature type="region of interest" description="Disordered" evidence="1">
    <location>
        <begin position="1"/>
        <end position="64"/>
    </location>
</feature>
<organism evidence="2 3">
    <name type="scientific">Gnathostoma spinigerum</name>
    <dbReference type="NCBI Taxonomy" id="75299"/>
    <lineage>
        <taxon>Eukaryota</taxon>
        <taxon>Metazoa</taxon>
        <taxon>Ecdysozoa</taxon>
        <taxon>Nematoda</taxon>
        <taxon>Chromadorea</taxon>
        <taxon>Rhabditida</taxon>
        <taxon>Spirurina</taxon>
        <taxon>Gnathostomatomorpha</taxon>
        <taxon>Gnathostomatoidea</taxon>
        <taxon>Gnathostomatidae</taxon>
        <taxon>Gnathostoma</taxon>
    </lineage>
</organism>
<dbReference type="AlphaFoldDB" id="A0ABD6EMR0"/>
<proteinExistence type="predicted"/>
<accession>A0ABD6EMR0</accession>
<evidence type="ECO:0000313" key="3">
    <source>
        <dbReference type="Proteomes" id="UP001608902"/>
    </source>
</evidence>
<dbReference type="EMBL" id="JBGFUD010006701">
    <property type="protein sequence ID" value="MFH4981153.1"/>
    <property type="molecule type" value="Genomic_DNA"/>
</dbReference>
<gene>
    <name evidence="2" type="ORF">AB6A40_007862</name>
</gene>
<keyword evidence="3" id="KW-1185">Reference proteome</keyword>
<protein>
    <submittedName>
        <fullName evidence="2">Uncharacterized protein</fullName>
    </submittedName>
</protein>
<dbReference type="Proteomes" id="UP001608902">
    <property type="component" value="Unassembled WGS sequence"/>
</dbReference>
<reference evidence="2 3" key="1">
    <citation type="submission" date="2024-08" db="EMBL/GenBank/DDBJ databases">
        <title>Gnathostoma spinigerum genome.</title>
        <authorList>
            <person name="Gonzalez-Bertolin B."/>
            <person name="Monzon S."/>
            <person name="Zaballos A."/>
            <person name="Jimenez P."/>
            <person name="Dekumyoy P."/>
            <person name="Varona S."/>
            <person name="Cuesta I."/>
            <person name="Sumanam S."/>
            <person name="Adisakwattana P."/>
            <person name="Gasser R.B."/>
            <person name="Hernandez-Gonzalez A."/>
            <person name="Young N.D."/>
            <person name="Perteguer M.J."/>
        </authorList>
    </citation>
    <scope>NUCLEOTIDE SEQUENCE [LARGE SCALE GENOMIC DNA]</scope>
    <source>
        <strain evidence="2">AL3</strain>
        <tissue evidence="2">Liver</tissue>
    </source>
</reference>
<comment type="caution">
    <text evidence="2">The sequence shown here is derived from an EMBL/GenBank/DDBJ whole genome shotgun (WGS) entry which is preliminary data.</text>
</comment>
<evidence type="ECO:0000256" key="1">
    <source>
        <dbReference type="SAM" id="MobiDB-lite"/>
    </source>
</evidence>